<feature type="transmembrane region" description="Helical" evidence="7">
    <location>
        <begin position="222"/>
        <end position="244"/>
    </location>
</feature>
<name>A0ABP8ZJ34_9MICO</name>
<feature type="transmembrane region" description="Helical" evidence="7">
    <location>
        <begin position="294"/>
        <end position="316"/>
    </location>
</feature>
<protein>
    <submittedName>
        <fullName evidence="8">TerC family protein</fullName>
    </submittedName>
</protein>
<evidence type="ECO:0000313" key="8">
    <source>
        <dbReference type="EMBL" id="GAA4757051.1"/>
    </source>
</evidence>
<keyword evidence="9" id="KW-1185">Reference proteome</keyword>
<keyword evidence="3 7" id="KW-0812">Transmembrane</keyword>
<dbReference type="InterPro" id="IPR005496">
    <property type="entry name" value="Integral_membrane_TerC"/>
</dbReference>
<evidence type="ECO:0000256" key="5">
    <source>
        <dbReference type="ARBA" id="ARBA00023136"/>
    </source>
</evidence>
<gene>
    <name evidence="8" type="ORF">GCM10025783_33050</name>
</gene>
<feature type="transmembrane region" description="Helical" evidence="7">
    <location>
        <begin position="6"/>
        <end position="28"/>
    </location>
</feature>
<organism evidence="8 9">
    <name type="scientific">Amnibacterium soli</name>
    <dbReference type="NCBI Taxonomy" id="1282736"/>
    <lineage>
        <taxon>Bacteria</taxon>
        <taxon>Bacillati</taxon>
        <taxon>Actinomycetota</taxon>
        <taxon>Actinomycetes</taxon>
        <taxon>Micrococcales</taxon>
        <taxon>Microbacteriaceae</taxon>
        <taxon>Amnibacterium</taxon>
    </lineage>
</organism>
<evidence type="ECO:0000256" key="3">
    <source>
        <dbReference type="ARBA" id="ARBA00022692"/>
    </source>
</evidence>
<evidence type="ECO:0000256" key="1">
    <source>
        <dbReference type="ARBA" id="ARBA00004141"/>
    </source>
</evidence>
<dbReference type="InterPro" id="IPR022369">
    <property type="entry name" value="Integral_membrane_TerC_rswitch"/>
</dbReference>
<comment type="subcellular location">
    <subcellularLocation>
        <location evidence="1">Membrane</location>
        <topology evidence="1">Multi-pass membrane protein</topology>
    </subcellularLocation>
</comment>
<dbReference type="Pfam" id="PF03741">
    <property type="entry name" value="TerC"/>
    <property type="match status" value="1"/>
</dbReference>
<feature type="transmembrane region" description="Helical" evidence="7">
    <location>
        <begin position="80"/>
        <end position="97"/>
    </location>
</feature>
<feature type="transmembrane region" description="Helical" evidence="7">
    <location>
        <begin position="40"/>
        <end position="60"/>
    </location>
</feature>
<evidence type="ECO:0000256" key="7">
    <source>
        <dbReference type="SAM" id="Phobius"/>
    </source>
</evidence>
<dbReference type="Proteomes" id="UP001500121">
    <property type="component" value="Unassembled WGS sequence"/>
</dbReference>
<feature type="transmembrane region" description="Helical" evidence="7">
    <location>
        <begin position="256"/>
        <end position="274"/>
    </location>
</feature>
<dbReference type="PANTHER" id="PTHR30238:SF0">
    <property type="entry name" value="THYLAKOID MEMBRANE PROTEIN TERC, CHLOROPLASTIC"/>
    <property type="match status" value="1"/>
</dbReference>
<feature type="region of interest" description="Disordered" evidence="6">
    <location>
        <begin position="329"/>
        <end position="352"/>
    </location>
</feature>
<proteinExistence type="inferred from homology"/>
<comment type="caution">
    <text evidence="8">The sequence shown here is derived from an EMBL/GenBank/DDBJ whole genome shotgun (WGS) entry which is preliminary data.</text>
</comment>
<comment type="similarity">
    <text evidence="2">Belongs to the TerC family.</text>
</comment>
<dbReference type="EMBL" id="BAABLP010000010">
    <property type="protein sequence ID" value="GAA4757051.1"/>
    <property type="molecule type" value="Genomic_DNA"/>
</dbReference>
<evidence type="ECO:0000313" key="9">
    <source>
        <dbReference type="Proteomes" id="UP001500121"/>
    </source>
</evidence>
<evidence type="ECO:0000256" key="4">
    <source>
        <dbReference type="ARBA" id="ARBA00022989"/>
    </source>
</evidence>
<dbReference type="NCBIfam" id="TIGR03718">
    <property type="entry name" value="R_switched_Alx"/>
    <property type="match status" value="1"/>
</dbReference>
<feature type="compositionally biased region" description="Basic and acidic residues" evidence="6">
    <location>
        <begin position="330"/>
        <end position="352"/>
    </location>
</feature>
<evidence type="ECO:0000256" key="6">
    <source>
        <dbReference type="SAM" id="MobiDB-lite"/>
    </source>
</evidence>
<reference evidence="9" key="1">
    <citation type="journal article" date="2019" name="Int. J. Syst. Evol. Microbiol.">
        <title>The Global Catalogue of Microorganisms (GCM) 10K type strain sequencing project: providing services to taxonomists for standard genome sequencing and annotation.</title>
        <authorList>
            <consortium name="The Broad Institute Genomics Platform"/>
            <consortium name="The Broad Institute Genome Sequencing Center for Infectious Disease"/>
            <person name="Wu L."/>
            <person name="Ma J."/>
        </authorList>
    </citation>
    <scope>NUCLEOTIDE SEQUENCE [LARGE SCALE GENOMIC DNA]</scope>
    <source>
        <strain evidence="9">JCM 19015</strain>
    </source>
</reference>
<sequence>MPEVPVAFEIVSLAVIVLILIGDIVLAYRRPHVPSTRESTLWVVFYVVLALVFAGVLLVVDGPTHATEFVAGWLTEYSLSIDNLFVFIVIMTGFAVPKKRQQEVLMIGIILALIFRGIFILIGAQLIENFSWIFYIFGAFLIYTAITQAFGGDHGDQTDTALIRFAKRHLSVTDEYDGGKLRTTVNGKRMFTPILIVLIAIGATDVLFALDSIPAIFGITDSPFIVYTANISALMGLRQLYFLLGDLVERLKYLKYGIAFILAFIGVKLILHALHENELPFLNGGEHITAVPEIGTVLSLVVIVVSMAVATIASLVSIKRDPNASLADLKPSHVEAERNRQAEEEERAQHHD</sequence>
<accession>A0ABP8ZJ34</accession>
<keyword evidence="5 7" id="KW-0472">Membrane</keyword>
<dbReference type="PANTHER" id="PTHR30238">
    <property type="entry name" value="MEMBRANE BOUND PREDICTED REDOX MODULATOR"/>
    <property type="match status" value="1"/>
</dbReference>
<keyword evidence="4 7" id="KW-1133">Transmembrane helix</keyword>
<dbReference type="RefSeq" id="WP_345482455.1">
    <property type="nucleotide sequence ID" value="NZ_BAABLP010000010.1"/>
</dbReference>
<feature type="transmembrane region" description="Helical" evidence="7">
    <location>
        <begin position="132"/>
        <end position="150"/>
    </location>
</feature>
<evidence type="ECO:0000256" key="2">
    <source>
        <dbReference type="ARBA" id="ARBA00007511"/>
    </source>
</evidence>
<feature type="transmembrane region" description="Helical" evidence="7">
    <location>
        <begin position="104"/>
        <end position="126"/>
    </location>
</feature>
<feature type="transmembrane region" description="Helical" evidence="7">
    <location>
        <begin position="190"/>
        <end position="210"/>
    </location>
</feature>